<proteinExistence type="predicted"/>
<reference evidence="3" key="1">
    <citation type="submission" date="2023-07" db="EMBL/GenBank/DDBJ databases">
        <title>Conexibacter stalactiti sp. nov., isolated from stalactites in a lava cave and emended description of the genus Conexibacter.</title>
        <authorList>
            <person name="Lee S.D."/>
        </authorList>
    </citation>
    <scope>NUCLEOTIDE SEQUENCE [LARGE SCALE GENOMIC DNA]</scope>
    <source>
        <strain evidence="3">KCTC 39840</strain>
    </source>
</reference>
<comment type="caution">
    <text evidence="2">The sequence shown here is derived from an EMBL/GenBank/DDBJ whole genome shotgun (WGS) entry which is preliminary data.</text>
</comment>
<keyword evidence="1" id="KW-0378">Hydrolase</keyword>
<name>A0ABU4HZV4_9ACTN</name>
<dbReference type="PANTHER" id="PTHR31377:SF0">
    <property type="entry name" value="AGMATINE DEIMINASE-RELATED"/>
    <property type="match status" value="1"/>
</dbReference>
<protein>
    <submittedName>
        <fullName evidence="2">Agmatine deiminase family protein</fullName>
    </submittedName>
</protein>
<sequence length="330" mass="35731">MTKLTMPAEWEPHERTLIAWPARADMWGDLLEEAKREHVATVAAIAAFEPVTLVADPADAAEARSRVPADNVEVLALPIDDSWLRDNGPLVVTGDDGARAAVDFVFNAWGEKMRPFDRDDRLTALLAERLDLPYQRSPFVLEGGSIAVDGRGTLLTTEQCLLHPSRNPARDRDGIARELCVRLGAERVVWLGQGLVEDVETDGHVDLVAAFLPSGEVLLEDLPEGDPNHAGCQENLARLEAAGLAVRSLPWLARAELDGRAFALSYMNHYLCNGAVIAPVAGQPELDEQALALLAELHPEREVVAVPALTLAWAGGGPHCITQQVPAARL</sequence>
<accession>A0ABU4HZV4</accession>
<dbReference type="EMBL" id="JAWSTH010000195">
    <property type="protein sequence ID" value="MDW5598842.1"/>
    <property type="molecule type" value="Genomic_DNA"/>
</dbReference>
<dbReference type="InterPro" id="IPR007466">
    <property type="entry name" value="Peptidyl-Arg-deiminase_porph"/>
</dbReference>
<dbReference type="PANTHER" id="PTHR31377">
    <property type="entry name" value="AGMATINE DEIMINASE-RELATED"/>
    <property type="match status" value="1"/>
</dbReference>
<keyword evidence="3" id="KW-1185">Reference proteome</keyword>
<dbReference type="Pfam" id="PF04371">
    <property type="entry name" value="PAD_porph"/>
    <property type="match status" value="1"/>
</dbReference>
<organism evidence="2 3">
    <name type="scientific">Conexibacter stalactiti</name>
    <dbReference type="NCBI Taxonomy" id="1940611"/>
    <lineage>
        <taxon>Bacteria</taxon>
        <taxon>Bacillati</taxon>
        <taxon>Actinomycetota</taxon>
        <taxon>Thermoleophilia</taxon>
        <taxon>Solirubrobacterales</taxon>
        <taxon>Conexibacteraceae</taxon>
        <taxon>Conexibacter</taxon>
    </lineage>
</organism>
<dbReference type="Proteomes" id="UP001284601">
    <property type="component" value="Unassembled WGS sequence"/>
</dbReference>
<gene>
    <name evidence="2" type="ORF">R7226_31075</name>
</gene>
<dbReference type="SUPFAM" id="SSF55909">
    <property type="entry name" value="Pentein"/>
    <property type="match status" value="1"/>
</dbReference>
<evidence type="ECO:0000256" key="1">
    <source>
        <dbReference type="ARBA" id="ARBA00022801"/>
    </source>
</evidence>
<dbReference type="Gene3D" id="3.75.10.10">
    <property type="entry name" value="L-arginine/glycine Amidinotransferase, Chain A"/>
    <property type="match status" value="1"/>
</dbReference>
<evidence type="ECO:0000313" key="2">
    <source>
        <dbReference type="EMBL" id="MDW5598842.1"/>
    </source>
</evidence>
<evidence type="ECO:0000313" key="3">
    <source>
        <dbReference type="Proteomes" id="UP001284601"/>
    </source>
</evidence>
<dbReference type="RefSeq" id="WP_318601434.1">
    <property type="nucleotide sequence ID" value="NZ_JAWSTH010000195.1"/>
</dbReference>